<dbReference type="Proteomes" id="UP000075230">
    <property type="component" value="Unassembled WGS sequence"/>
</dbReference>
<evidence type="ECO:0000313" key="3">
    <source>
        <dbReference type="Proteomes" id="UP000075230"/>
    </source>
</evidence>
<feature type="region of interest" description="Disordered" evidence="1">
    <location>
        <begin position="125"/>
        <end position="182"/>
    </location>
</feature>
<evidence type="ECO:0000256" key="1">
    <source>
        <dbReference type="SAM" id="MobiDB-lite"/>
    </source>
</evidence>
<accession>A0A146EXT1</accession>
<gene>
    <name evidence="2" type="ORF">RIB2604_00102980</name>
</gene>
<evidence type="ECO:0000313" key="2">
    <source>
        <dbReference type="EMBL" id="GAT18800.1"/>
    </source>
</evidence>
<feature type="compositionally biased region" description="Basic and acidic residues" evidence="1">
    <location>
        <begin position="128"/>
        <end position="142"/>
    </location>
</feature>
<organism evidence="2 3">
    <name type="scientific">Aspergillus kawachii</name>
    <name type="common">White koji mold</name>
    <name type="synonym">Aspergillus awamori var. kawachi</name>
    <dbReference type="NCBI Taxonomy" id="1069201"/>
    <lineage>
        <taxon>Eukaryota</taxon>
        <taxon>Fungi</taxon>
        <taxon>Dikarya</taxon>
        <taxon>Ascomycota</taxon>
        <taxon>Pezizomycotina</taxon>
        <taxon>Eurotiomycetes</taxon>
        <taxon>Eurotiomycetidae</taxon>
        <taxon>Eurotiales</taxon>
        <taxon>Aspergillaceae</taxon>
        <taxon>Aspergillus</taxon>
        <taxon>Aspergillus subgen. Circumdati</taxon>
    </lineage>
</organism>
<name>A0A146EXT1_ASPKA</name>
<comment type="caution">
    <text evidence="2">The sequence shown here is derived from an EMBL/GenBank/DDBJ whole genome shotgun (WGS) entry which is preliminary data.</text>
</comment>
<protein>
    <submittedName>
        <fullName evidence="2">Uncharacterized protein</fullName>
    </submittedName>
</protein>
<dbReference type="EMBL" id="BCWF01000001">
    <property type="protein sequence ID" value="GAT18800.1"/>
    <property type="molecule type" value="Genomic_DNA"/>
</dbReference>
<dbReference type="AlphaFoldDB" id="A0A146EXT1"/>
<reference evidence="2 3" key="1">
    <citation type="journal article" date="2016" name="DNA Res.">
        <title>Genome sequence of Aspergillus luchuensis NBRC 4314.</title>
        <authorList>
            <person name="Yamada O."/>
            <person name="Machida M."/>
            <person name="Hosoyama A."/>
            <person name="Goto M."/>
            <person name="Takahashi T."/>
            <person name="Futagami T."/>
            <person name="Yamagata Y."/>
            <person name="Takeuchi M."/>
            <person name="Kobayashi T."/>
            <person name="Koike H."/>
            <person name="Abe K."/>
            <person name="Asai K."/>
            <person name="Arita M."/>
            <person name="Fujita N."/>
            <person name="Fukuda K."/>
            <person name="Higa K."/>
            <person name="Horikawa H."/>
            <person name="Ishikawa T."/>
            <person name="Jinno K."/>
            <person name="Kato Y."/>
            <person name="Kirimura K."/>
            <person name="Mizutani O."/>
            <person name="Nakasone K."/>
            <person name="Sano M."/>
            <person name="Shiraishi Y."/>
            <person name="Tsukahara M."/>
            <person name="Gomi K."/>
        </authorList>
    </citation>
    <scope>NUCLEOTIDE SEQUENCE [LARGE SCALE GENOMIC DNA]</scope>
    <source>
        <strain evidence="2 3">RIB 2604</strain>
    </source>
</reference>
<sequence length="253" mass="28173">MEMDYQMPSYQGIAADEQLDYVNGTFQVSGLLYTHVVSSEEVVCPRSHDGYHIPAAVEGVRDVHIHEPPSGVHSHHAEAAEPLAEAHKTVGLRYHRDNRVLNPEDHYCIHSIGCHSHNHIVHLAADPGRPRPGREERGDHSFASEGPSALDVADIGVHFSPVQNGSPPPSPDPIQSSGSRSHGFGKFGTWVKDIKEGLGGTRAMYRQWVIISQCTVNQTYQHSRLTLLQLQNQKPLESDNRLARRYPRLPSRK</sequence>
<reference evidence="3" key="2">
    <citation type="submission" date="2016-02" db="EMBL/GenBank/DDBJ databases">
        <title>Genome sequencing of Aspergillus luchuensis NBRC 4314.</title>
        <authorList>
            <person name="Yamada O."/>
        </authorList>
    </citation>
    <scope>NUCLEOTIDE SEQUENCE [LARGE SCALE GENOMIC DNA]</scope>
    <source>
        <strain evidence="3">RIB 2604</strain>
    </source>
</reference>
<proteinExistence type="predicted"/>